<evidence type="ECO:0000256" key="3">
    <source>
        <dbReference type="ARBA" id="ARBA00017941"/>
    </source>
</evidence>
<dbReference type="InterPro" id="IPR006299">
    <property type="entry name" value="FlgC"/>
</dbReference>
<evidence type="ECO:0000256" key="1">
    <source>
        <dbReference type="ARBA" id="ARBA00004117"/>
    </source>
</evidence>
<evidence type="ECO:0000313" key="9">
    <source>
        <dbReference type="EMBL" id="GIL41509.1"/>
    </source>
</evidence>
<dbReference type="GO" id="GO:0071978">
    <property type="term" value="P:bacterial-type flagellum-dependent swarming motility"/>
    <property type="evidence" value="ECO:0007669"/>
    <property type="project" value="TreeGrafter"/>
</dbReference>
<dbReference type="PANTHER" id="PTHR30435:SF2">
    <property type="entry name" value="FLAGELLAR BASAL-BODY ROD PROTEIN FLGC"/>
    <property type="match status" value="1"/>
</dbReference>
<feature type="domain" description="Flagellar basal-body/hook protein C-terminal" evidence="8">
    <location>
        <begin position="90"/>
        <end position="134"/>
    </location>
</feature>
<feature type="domain" description="Flagellar basal body rod protein N-terminal" evidence="7">
    <location>
        <begin position="10"/>
        <end position="35"/>
    </location>
</feature>
<dbReference type="RefSeq" id="WP_420245012.1">
    <property type="nucleotide sequence ID" value="NZ_BOPV01000001.1"/>
</dbReference>
<sequence>MDELTKTADIAASGMKAQSLRIRVISENMANAGTTATTPNDQPYRRKLVTFKAELDRATGAHKVAINRVGNDKSELPKKFDPGHPAADANGYVASTNVNSLIEVMDMREAQRSYEANIGVLTTSQGMLSRTIDLLR</sequence>
<protein>
    <recommendedName>
        <fullName evidence="3 6">Flagellar basal-body rod protein FlgC</fullName>
    </recommendedName>
</protein>
<dbReference type="GO" id="GO:0030694">
    <property type="term" value="C:bacterial-type flagellum basal body, rod"/>
    <property type="evidence" value="ECO:0007669"/>
    <property type="project" value="UniProtKB-UniRule"/>
</dbReference>
<dbReference type="Pfam" id="PF00460">
    <property type="entry name" value="Flg_bb_rod"/>
    <property type="match status" value="1"/>
</dbReference>
<keyword evidence="9" id="KW-0969">Cilium</keyword>
<dbReference type="EMBL" id="BOPV01000001">
    <property type="protein sequence ID" value="GIL41509.1"/>
    <property type="molecule type" value="Genomic_DNA"/>
</dbReference>
<name>A0A8S8XHV9_9PROT</name>
<dbReference type="InterPro" id="IPR001444">
    <property type="entry name" value="Flag_bb_rod_N"/>
</dbReference>
<evidence type="ECO:0000259" key="8">
    <source>
        <dbReference type="Pfam" id="PF06429"/>
    </source>
</evidence>
<comment type="caution">
    <text evidence="9">The sequence shown here is derived from an EMBL/GenBank/DDBJ whole genome shotgun (WGS) entry which is preliminary data.</text>
</comment>
<evidence type="ECO:0000256" key="5">
    <source>
        <dbReference type="ARBA" id="ARBA00025933"/>
    </source>
</evidence>
<evidence type="ECO:0000259" key="7">
    <source>
        <dbReference type="Pfam" id="PF00460"/>
    </source>
</evidence>
<proteinExistence type="inferred from homology"/>
<keyword evidence="9" id="KW-0966">Cell projection</keyword>
<dbReference type="AlphaFoldDB" id="A0A8S8XHV9"/>
<evidence type="ECO:0000256" key="2">
    <source>
        <dbReference type="ARBA" id="ARBA00009677"/>
    </source>
</evidence>
<organism evidence="9 10">
    <name type="scientific">Roseiterribacter gracilis</name>
    <dbReference type="NCBI Taxonomy" id="2812848"/>
    <lineage>
        <taxon>Bacteria</taxon>
        <taxon>Pseudomonadati</taxon>
        <taxon>Pseudomonadota</taxon>
        <taxon>Alphaproteobacteria</taxon>
        <taxon>Rhodospirillales</taxon>
        <taxon>Roseiterribacteraceae</taxon>
        <taxon>Roseiterribacter</taxon>
    </lineage>
</organism>
<reference evidence="9" key="1">
    <citation type="submission" date="2021-02" db="EMBL/GenBank/DDBJ databases">
        <title>Genome sequence of Rhodospirillales sp. strain TMPK1 isolated from soil.</title>
        <authorList>
            <person name="Nakai R."/>
            <person name="Kusada H."/>
            <person name="Tamaki H."/>
        </authorList>
    </citation>
    <scope>NUCLEOTIDE SEQUENCE</scope>
    <source>
        <strain evidence="9">TMPK1</strain>
    </source>
</reference>
<evidence type="ECO:0000256" key="4">
    <source>
        <dbReference type="ARBA" id="ARBA00023143"/>
    </source>
</evidence>
<evidence type="ECO:0000313" key="10">
    <source>
        <dbReference type="Proteomes" id="UP000681075"/>
    </source>
</evidence>
<dbReference type="NCBIfam" id="TIGR01395">
    <property type="entry name" value="FlgC"/>
    <property type="match status" value="1"/>
</dbReference>
<keyword evidence="9" id="KW-0282">Flagellum</keyword>
<comment type="subunit">
    <text evidence="5 6">The basal body constitutes a major portion of the flagellar organelle and consists of four rings (L,P,S, and M) mounted on a central rod. The rod consists of about 26 subunits of FlgG in the distal portion, and FlgB, FlgC and FlgF are thought to build up the proximal portion of the rod with about 6 subunits each.</text>
</comment>
<comment type="subcellular location">
    <subcellularLocation>
        <location evidence="1 6">Bacterial flagellum basal body</location>
    </subcellularLocation>
</comment>
<dbReference type="Proteomes" id="UP000681075">
    <property type="component" value="Unassembled WGS sequence"/>
</dbReference>
<dbReference type="PANTHER" id="PTHR30435">
    <property type="entry name" value="FLAGELLAR PROTEIN"/>
    <property type="match status" value="1"/>
</dbReference>
<dbReference type="InterPro" id="IPR010930">
    <property type="entry name" value="Flg_bb/hook_C_dom"/>
</dbReference>
<keyword evidence="4 6" id="KW-0975">Bacterial flagellum</keyword>
<accession>A0A8S8XHV9</accession>
<comment type="similarity">
    <text evidence="2">Belongs to the flagella basal body rod proteins family.</text>
</comment>
<gene>
    <name evidence="9" type="ORF">TMPK1_37460</name>
</gene>
<keyword evidence="10" id="KW-1185">Reference proteome</keyword>
<dbReference type="Pfam" id="PF06429">
    <property type="entry name" value="Flg_bbr_C"/>
    <property type="match status" value="1"/>
</dbReference>
<evidence type="ECO:0000256" key="6">
    <source>
        <dbReference type="RuleBase" id="RU362062"/>
    </source>
</evidence>